<keyword evidence="2" id="KW-0813">Transport</keyword>
<feature type="transmembrane region" description="Helical" evidence="8">
    <location>
        <begin position="12"/>
        <end position="30"/>
    </location>
</feature>
<dbReference type="GO" id="GO:0015740">
    <property type="term" value="P:C4-dicarboxylate transport"/>
    <property type="evidence" value="ECO:0007669"/>
    <property type="project" value="TreeGrafter"/>
</dbReference>
<keyword evidence="6 8" id="KW-1133">Transmembrane helix</keyword>
<keyword evidence="4" id="KW-0997">Cell inner membrane</keyword>
<dbReference type="PANTHER" id="PTHR35011:SF10">
    <property type="entry name" value="TRAP TRANSPORTER SMALL PERMEASE PROTEIN"/>
    <property type="match status" value="1"/>
</dbReference>
<evidence type="ECO:0000256" key="7">
    <source>
        <dbReference type="ARBA" id="ARBA00023136"/>
    </source>
</evidence>
<feature type="transmembrane region" description="Helical" evidence="8">
    <location>
        <begin position="158"/>
        <end position="176"/>
    </location>
</feature>
<feature type="transmembrane region" description="Helical" evidence="8">
    <location>
        <begin position="202"/>
        <end position="223"/>
    </location>
</feature>
<evidence type="ECO:0000259" key="9">
    <source>
        <dbReference type="Pfam" id="PF04290"/>
    </source>
</evidence>
<evidence type="ECO:0000256" key="4">
    <source>
        <dbReference type="ARBA" id="ARBA00022519"/>
    </source>
</evidence>
<dbReference type="AlphaFoldDB" id="A0AA35RLS0"/>
<evidence type="ECO:0000256" key="5">
    <source>
        <dbReference type="ARBA" id="ARBA00022692"/>
    </source>
</evidence>
<keyword evidence="11" id="KW-1185">Reference proteome</keyword>
<dbReference type="EMBL" id="CASHTH010001306">
    <property type="protein sequence ID" value="CAI8013890.1"/>
    <property type="molecule type" value="Genomic_DNA"/>
</dbReference>
<keyword evidence="7 8" id="KW-0472">Membrane</keyword>
<reference evidence="10" key="1">
    <citation type="submission" date="2023-03" db="EMBL/GenBank/DDBJ databases">
        <authorList>
            <person name="Steffen K."/>
            <person name="Cardenas P."/>
        </authorList>
    </citation>
    <scope>NUCLEOTIDE SEQUENCE</scope>
</reference>
<evidence type="ECO:0000256" key="6">
    <source>
        <dbReference type="ARBA" id="ARBA00022989"/>
    </source>
</evidence>
<feature type="transmembrane region" description="Helical" evidence="8">
    <location>
        <begin position="118"/>
        <end position="137"/>
    </location>
</feature>
<evidence type="ECO:0000256" key="1">
    <source>
        <dbReference type="ARBA" id="ARBA00004429"/>
    </source>
</evidence>
<evidence type="ECO:0000313" key="10">
    <source>
        <dbReference type="EMBL" id="CAI8013890.1"/>
    </source>
</evidence>
<comment type="subcellular location">
    <subcellularLocation>
        <location evidence="1">Cell inner membrane</location>
        <topology evidence="1">Multi-pass membrane protein</topology>
    </subcellularLocation>
</comment>
<evidence type="ECO:0000313" key="11">
    <source>
        <dbReference type="Proteomes" id="UP001174909"/>
    </source>
</evidence>
<evidence type="ECO:0000256" key="3">
    <source>
        <dbReference type="ARBA" id="ARBA00022475"/>
    </source>
</evidence>
<protein>
    <recommendedName>
        <fullName evidence="9">Tripartite ATP-independent periplasmic transporters DctQ component domain-containing protein</fullName>
    </recommendedName>
</protein>
<dbReference type="Proteomes" id="UP001174909">
    <property type="component" value="Unassembled WGS sequence"/>
</dbReference>
<gene>
    <name evidence="10" type="ORF">GBAR_LOCUS8743</name>
</gene>
<dbReference type="Pfam" id="PF04290">
    <property type="entry name" value="DctQ"/>
    <property type="match status" value="1"/>
</dbReference>
<accession>A0AA35RLS0</accession>
<keyword evidence="3" id="KW-1003">Cell membrane</keyword>
<name>A0AA35RLS0_GEOBA</name>
<dbReference type="InterPro" id="IPR007387">
    <property type="entry name" value="TRAP_DctQ"/>
</dbReference>
<dbReference type="GO" id="GO:0005886">
    <property type="term" value="C:plasma membrane"/>
    <property type="evidence" value="ECO:0007669"/>
    <property type="project" value="UniProtKB-SubCell"/>
</dbReference>
<evidence type="ECO:0000256" key="8">
    <source>
        <dbReference type="SAM" id="Phobius"/>
    </source>
</evidence>
<keyword evidence="5 8" id="KW-0812">Transmembrane</keyword>
<proteinExistence type="predicted"/>
<evidence type="ECO:0000256" key="2">
    <source>
        <dbReference type="ARBA" id="ARBA00022448"/>
    </source>
</evidence>
<feature type="domain" description="Tripartite ATP-independent periplasmic transporters DctQ component" evidence="9">
    <location>
        <begin position="95"/>
        <end position="221"/>
    </location>
</feature>
<dbReference type="InterPro" id="IPR055348">
    <property type="entry name" value="DctQ"/>
</dbReference>
<sequence>MALTIPRLLGGLFLGWVVFIAVLLLFLLKISVPIEITAVFSLLFILFLVWLPLSAWTLGARDALLFTRTISQVFDRLYFILGYVCGLELLLLGFFITYQVVARKLDWIQAPGTDVMSGYVLAMAATWAFSYSLRSGAHVRIDVLLPYMGQKTRSTADWMAMAAVLFLGWVTMWKMWETVANNYTRGVVTNDYPLTPLFIPKIVVALGFTLLCVTAIHMMYLMVAEFVLTNVNRLQGGEEIEALEVLTGEAAGAAD</sequence>
<organism evidence="10 11">
    <name type="scientific">Geodia barretti</name>
    <name type="common">Barrett's horny sponge</name>
    <dbReference type="NCBI Taxonomy" id="519541"/>
    <lineage>
        <taxon>Eukaryota</taxon>
        <taxon>Metazoa</taxon>
        <taxon>Porifera</taxon>
        <taxon>Demospongiae</taxon>
        <taxon>Heteroscleromorpha</taxon>
        <taxon>Tetractinellida</taxon>
        <taxon>Astrophorina</taxon>
        <taxon>Geodiidae</taxon>
        <taxon>Geodia</taxon>
    </lineage>
</organism>
<feature type="transmembrane region" description="Helical" evidence="8">
    <location>
        <begin position="77"/>
        <end position="98"/>
    </location>
</feature>
<feature type="transmembrane region" description="Helical" evidence="8">
    <location>
        <begin position="36"/>
        <end position="56"/>
    </location>
</feature>
<comment type="caution">
    <text evidence="10">The sequence shown here is derived from an EMBL/GenBank/DDBJ whole genome shotgun (WGS) entry which is preliminary data.</text>
</comment>
<dbReference type="PANTHER" id="PTHR35011">
    <property type="entry name" value="2,3-DIKETO-L-GULONATE TRAP TRANSPORTER SMALL PERMEASE PROTEIN YIAM"/>
    <property type="match status" value="1"/>
</dbReference>
<dbReference type="GO" id="GO:0022857">
    <property type="term" value="F:transmembrane transporter activity"/>
    <property type="evidence" value="ECO:0007669"/>
    <property type="project" value="TreeGrafter"/>
</dbReference>